<keyword evidence="2" id="KW-1185">Reference proteome</keyword>
<dbReference type="AlphaFoldDB" id="A0A7X3K9U1"/>
<dbReference type="Pfam" id="PF07277">
    <property type="entry name" value="SapC"/>
    <property type="match status" value="1"/>
</dbReference>
<protein>
    <submittedName>
        <fullName evidence="1">Peptidase</fullName>
    </submittedName>
</protein>
<accession>A0A7X3K9U1</accession>
<evidence type="ECO:0000313" key="1">
    <source>
        <dbReference type="EMBL" id="MVW62912.1"/>
    </source>
</evidence>
<proteinExistence type="predicted"/>
<reference evidence="1 2" key="1">
    <citation type="submission" date="2019-12" db="EMBL/GenBank/DDBJ databases">
        <authorList>
            <person name="Li C."/>
            <person name="Zhao J."/>
        </authorList>
    </citation>
    <scope>NUCLEOTIDE SEQUENCE [LARGE SCALE GENOMIC DNA]</scope>
    <source>
        <strain evidence="1 2">NEAU-DD11</strain>
    </source>
</reference>
<evidence type="ECO:0000313" key="2">
    <source>
        <dbReference type="Proteomes" id="UP000443353"/>
    </source>
</evidence>
<dbReference type="EMBL" id="WSES01000007">
    <property type="protein sequence ID" value="MVW62912.1"/>
    <property type="molecule type" value="Genomic_DNA"/>
</dbReference>
<comment type="caution">
    <text evidence="1">The sequence shown here is derived from an EMBL/GenBank/DDBJ whole genome shotgun (WGS) entry which is preliminary data.</text>
</comment>
<sequence>MTHRVLLNNVEHKDLKIILGRGTRFGDGDTICPTFPAEFRNVLAHYPIVFRETGNEQRYEPVALFGFVEGENLFAGADAWDALYVPMAVARQPFSMGLSGDGLLVHVDLDHPKVSTATGYPLFLEYGGQSELLEQVNSLLLALHQGLQSNAGFVAALLDYDLIEPFTLDIELNNGSHNQLLGFSTINEEKLAALDGAALAHLHRHGYLMAAHQMGASLVQLRELIERKNQRVAVDG</sequence>
<name>A0A7X3K9U1_9BURK</name>
<organism evidence="1 2">
    <name type="scientific">Massilia cellulosiltytica</name>
    <dbReference type="NCBI Taxonomy" id="2683234"/>
    <lineage>
        <taxon>Bacteria</taxon>
        <taxon>Pseudomonadati</taxon>
        <taxon>Pseudomonadota</taxon>
        <taxon>Betaproteobacteria</taxon>
        <taxon>Burkholderiales</taxon>
        <taxon>Oxalobacteraceae</taxon>
        <taxon>Telluria group</taxon>
        <taxon>Massilia</taxon>
    </lineage>
</organism>
<dbReference type="InterPro" id="IPR010836">
    <property type="entry name" value="SapC"/>
</dbReference>
<gene>
    <name evidence="1" type="ORF">GPY61_23625</name>
</gene>
<dbReference type="Proteomes" id="UP000443353">
    <property type="component" value="Unassembled WGS sequence"/>
</dbReference>
<dbReference type="RefSeq" id="WP_056137332.1">
    <property type="nucleotide sequence ID" value="NZ_WSES01000007.1"/>
</dbReference>